<feature type="compositionally biased region" description="Polar residues" evidence="7">
    <location>
        <begin position="214"/>
        <end position="231"/>
    </location>
</feature>
<evidence type="ECO:0000256" key="7">
    <source>
        <dbReference type="SAM" id="MobiDB-lite"/>
    </source>
</evidence>
<proteinExistence type="predicted"/>
<dbReference type="PANTHER" id="PTHR46527">
    <property type="entry name" value="NUCLEOPORIN-LIKE PROTEIN 2"/>
    <property type="match status" value="1"/>
</dbReference>
<dbReference type="RefSeq" id="XP_046061103.1">
    <property type="nucleotide sequence ID" value="XM_046205128.1"/>
</dbReference>
<protein>
    <recommendedName>
        <fullName evidence="8">C3H1-type domain-containing protein</fullName>
    </recommendedName>
</protein>
<evidence type="ECO:0000256" key="4">
    <source>
        <dbReference type="ARBA" id="ARBA00022833"/>
    </source>
</evidence>
<comment type="caution">
    <text evidence="9">The sequence shown here is derived from an EMBL/GenBank/DDBJ whole genome shotgun (WGS) entry which is preliminary data.</text>
</comment>
<dbReference type="OrthoDB" id="20729at2759"/>
<dbReference type="InterPro" id="IPR000571">
    <property type="entry name" value="Znf_CCCH"/>
</dbReference>
<sequence>MSQRKICPFFQAGNCRYGSKCRNLHIKSSQEDLKSFISPGSLNTKTEEIKKNVNSILPDVRNGAVLTSYSLAPPANVNLISGRDMSFEELRLQYYQNKDSAVFEYNCRKQDMIKCLERVKTEAYKGARYLQLAAEKPPQGVKSFIDFPIDMNAQSQPNAFGAPRQNSPFGAPATSNAFGGASISNPFQSSATAKPNPFGANSIANPFQSAGSSAFGTASNTGPFGRQTATAPANPFGSSSTAPSAGASAFGQSGFGQASSPFGSAAAKPNPFGSASTNPAPSPFGATSHTAQPTSGFGQSGFGAFGSQKVSPFNQVASQPAKPTPFGQTSSSPFGQPSTTPAAPAGAFGQSSGPFGQLASNSNSSTLTNNSPFGQPFGNSAAASEPFKQAGLEEPQTQLADLPDSVINEFKADKFTIGQIPDVPPPLEMR</sequence>
<dbReference type="PANTHER" id="PTHR46527:SF1">
    <property type="entry name" value="NUCLEOPORIN NUP42"/>
    <property type="match status" value="1"/>
</dbReference>
<feature type="region of interest" description="Disordered" evidence="7">
    <location>
        <begin position="315"/>
        <end position="402"/>
    </location>
</feature>
<organism evidence="9 10">
    <name type="scientific">Ogataea philodendri</name>
    <dbReference type="NCBI Taxonomy" id="1378263"/>
    <lineage>
        <taxon>Eukaryota</taxon>
        <taxon>Fungi</taxon>
        <taxon>Dikarya</taxon>
        <taxon>Ascomycota</taxon>
        <taxon>Saccharomycotina</taxon>
        <taxon>Pichiomycetes</taxon>
        <taxon>Pichiales</taxon>
        <taxon>Pichiaceae</taxon>
        <taxon>Ogataea</taxon>
    </lineage>
</organism>
<dbReference type="Gene3D" id="4.10.1000.10">
    <property type="entry name" value="Zinc finger, CCCH-type"/>
    <property type="match status" value="1"/>
</dbReference>
<dbReference type="EMBL" id="JAEUBE010000295">
    <property type="protein sequence ID" value="KAH3665899.1"/>
    <property type="molecule type" value="Genomic_DNA"/>
</dbReference>
<evidence type="ECO:0000256" key="2">
    <source>
        <dbReference type="ARBA" id="ARBA00022723"/>
    </source>
</evidence>
<dbReference type="Pfam" id="PF18044">
    <property type="entry name" value="zf-CCCH_4"/>
    <property type="match status" value="1"/>
</dbReference>
<keyword evidence="10" id="KW-1185">Reference proteome</keyword>
<dbReference type="AlphaFoldDB" id="A0A9P8T538"/>
<keyword evidence="4 6" id="KW-0862">Zinc</keyword>
<comment type="subcellular location">
    <subcellularLocation>
        <location evidence="1">Nucleus</location>
    </subcellularLocation>
</comment>
<dbReference type="GeneID" id="70236053"/>
<reference evidence="9" key="1">
    <citation type="journal article" date="2021" name="Open Biol.">
        <title>Shared evolutionary footprints suggest mitochondrial oxidative damage underlies multiple complex I losses in fungi.</title>
        <authorList>
            <person name="Schikora-Tamarit M.A."/>
            <person name="Marcet-Houben M."/>
            <person name="Nosek J."/>
            <person name="Gabaldon T."/>
        </authorList>
    </citation>
    <scope>NUCLEOTIDE SEQUENCE</scope>
    <source>
        <strain evidence="9">CBS6075</strain>
    </source>
</reference>
<dbReference type="SMART" id="SM00356">
    <property type="entry name" value="ZnF_C3H1"/>
    <property type="match status" value="1"/>
</dbReference>
<keyword evidence="3 6" id="KW-0863">Zinc-finger</keyword>
<evidence type="ECO:0000256" key="5">
    <source>
        <dbReference type="ARBA" id="ARBA00023242"/>
    </source>
</evidence>
<evidence type="ECO:0000256" key="6">
    <source>
        <dbReference type="PROSITE-ProRule" id="PRU00723"/>
    </source>
</evidence>
<dbReference type="PROSITE" id="PS50103">
    <property type="entry name" value="ZF_C3H1"/>
    <property type="match status" value="1"/>
</dbReference>
<evidence type="ECO:0000256" key="3">
    <source>
        <dbReference type="ARBA" id="ARBA00022771"/>
    </source>
</evidence>
<feature type="compositionally biased region" description="Low complexity" evidence="7">
    <location>
        <begin position="235"/>
        <end position="267"/>
    </location>
</feature>
<dbReference type="GO" id="GO:0008270">
    <property type="term" value="F:zinc ion binding"/>
    <property type="evidence" value="ECO:0007669"/>
    <property type="project" value="UniProtKB-KW"/>
</dbReference>
<evidence type="ECO:0000313" key="9">
    <source>
        <dbReference type="EMBL" id="KAH3665899.1"/>
    </source>
</evidence>
<dbReference type="InterPro" id="IPR051767">
    <property type="entry name" value="Nucleoporin_NUP42"/>
</dbReference>
<keyword evidence="5" id="KW-0539">Nucleus</keyword>
<evidence type="ECO:0000259" key="8">
    <source>
        <dbReference type="PROSITE" id="PS50103"/>
    </source>
</evidence>
<feature type="compositionally biased region" description="Polar residues" evidence="7">
    <location>
        <begin position="326"/>
        <end position="341"/>
    </location>
</feature>
<name>A0A9P8T538_9ASCO</name>
<feature type="region of interest" description="Disordered" evidence="7">
    <location>
        <begin position="214"/>
        <end position="303"/>
    </location>
</feature>
<dbReference type="InterPro" id="IPR041367">
    <property type="entry name" value="Znf-CCCH_4"/>
</dbReference>
<dbReference type="GO" id="GO:0005634">
    <property type="term" value="C:nucleus"/>
    <property type="evidence" value="ECO:0007669"/>
    <property type="project" value="UniProtKB-SubCell"/>
</dbReference>
<evidence type="ECO:0000256" key="1">
    <source>
        <dbReference type="ARBA" id="ARBA00004123"/>
    </source>
</evidence>
<feature type="region of interest" description="Disordered" evidence="7">
    <location>
        <begin position="155"/>
        <end position="175"/>
    </location>
</feature>
<feature type="zinc finger region" description="C3H1-type" evidence="6">
    <location>
        <begin position="1"/>
        <end position="28"/>
    </location>
</feature>
<reference evidence="9" key="2">
    <citation type="submission" date="2021-01" db="EMBL/GenBank/DDBJ databases">
        <authorList>
            <person name="Schikora-Tamarit M.A."/>
        </authorList>
    </citation>
    <scope>NUCLEOTIDE SEQUENCE</scope>
    <source>
        <strain evidence="9">CBS6075</strain>
    </source>
</reference>
<keyword evidence="2 6" id="KW-0479">Metal-binding</keyword>
<feature type="compositionally biased region" description="Low complexity" evidence="7">
    <location>
        <begin position="360"/>
        <end position="371"/>
    </location>
</feature>
<accession>A0A9P8T538</accession>
<feature type="compositionally biased region" description="Polar residues" evidence="7">
    <location>
        <begin position="273"/>
        <end position="294"/>
    </location>
</feature>
<gene>
    <name evidence="9" type="ORF">OGAPHI_004088</name>
</gene>
<evidence type="ECO:0000313" key="10">
    <source>
        <dbReference type="Proteomes" id="UP000769157"/>
    </source>
</evidence>
<feature type="domain" description="C3H1-type" evidence="8">
    <location>
        <begin position="1"/>
        <end position="28"/>
    </location>
</feature>
<dbReference type="Proteomes" id="UP000769157">
    <property type="component" value="Unassembled WGS sequence"/>
</dbReference>